<dbReference type="AlphaFoldDB" id="A0A1I7U321"/>
<accession>A0A1I7U321</accession>
<organism evidence="1 2">
    <name type="scientific">Caenorhabditis tropicalis</name>
    <dbReference type="NCBI Taxonomy" id="1561998"/>
    <lineage>
        <taxon>Eukaryota</taxon>
        <taxon>Metazoa</taxon>
        <taxon>Ecdysozoa</taxon>
        <taxon>Nematoda</taxon>
        <taxon>Chromadorea</taxon>
        <taxon>Rhabditida</taxon>
        <taxon>Rhabditina</taxon>
        <taxon>Rhabditomorpha</taxon>
        <taxon>Rhabditoidea</taxon>
        <taxon>Rhabditidae</taxon>
        <taxon>Peloderinae</taxon>
        <taxon>Caenorhabditis</taxon>
    </lineage>
</organism>
<proteinExistence type="predicted"/>
<sequence>MAVVDDYSLPPVSEEYVYYNDSSYNHQFYYNHFYPEFQFCNFTPNNIRHLAINESIIIPDIIFPKNICWNNDNVSFIVFHFTATLEKWNQWTSLWKMEGFYVFSNIRIRAKLPLRKIFLHRLL</sequence>
<name>A0A1I7U321_9PELO</name>
<dbReference type="Proteomes" id="UP000095282">
    <property type="component" value="Unplaced"/>
</dbReference>
<dbReference type="WBParaSite" id="Csp11.Scaffold629.g14348.t1">
    <property type="protein sequence ID" value="Csp11.Scaffold629.g14348.t1"/>
    <property type="gene ID" value="Csp11.Scaffold629.g14348"/>
</dbReference>
<evidence type="ECO:0000313" key="2">
    <source>
        <dbReference type="WBParaSite" id="Csp11.Scaffold629.g14348.t1"/>
    </source>
</evidence>
<evidence type="ECO:0000313" key="1">
    <source>
        <dbReference type="Proteomes" id="UP000095282"/>
    </source>
</evidence>
<keyword evidence="1" id="KW-1185">Reference proteome</keyword>
<protein>
    <submittedName>
        <fullName evidence="2">Uncharacterized protein</fullName>
    </submittedName>
</protein>
<reference evidence="2" key="1">
    <citation type="submission" date="2016-11" db="UniProtKB">
        <authorList>
            <consortium name="WormBaseParasite"/>
        </authorList>
    </citation>
    <scope>IDENTIFICATION</scope>
</reference>